<evidence type="ECO:0000256" key="1">
    <source>
        <dbReference type="ARBA" id="ARBA00023125"/>
    </source>
</evidence>
<gene>
    <name evidence="7" type="ORF">V6N12_065170</name>
</gene>
<feature type="domain" description="POX" evidence="6">
    <location>
        <begin position="90"/>
        <end position="202"/>
    </location>
</feature>
<name>A0ABR2G8W0_9ROSI</name>
<evidence type="ECO:0000256" key="3">
    <source>
        <dbReference type="ARBA" id="ARBA00023163"/>
    </source>
</evidence>
<sequence length="242" mass="27160">MPSNVSLPSLQYPYQAYSSFFSGHLPSLGKARIPCISDESKISKELKASNDLQFGYHGDNNDAFGANALSNLHGSINHKHMCSKIHQFQPGFASTNLNSKYLKNASSQPKSSNGMSSEPRKSVNTSFELSTAERQDLQNKKTKLFSMLIEVDRRYRQYYHQMKIVVSSFNVVAGCGVAKPYTRLALQTISRHFRCLRGAINGQIQLTQKSLGENDNSSNNQVAAIPRLRYVDHQLRQERALQ</sequence>
<evidence type="ECO:0000256" key="2">
    <source>
        <dbReference type="ARBA" id="ARBA00023155"/>
    </source>
</evidence>
<dbReference type="Pfam" id="PF07526">
    <property type="entry name" value="POX"/>
    <property type="match status" value="1"/>
</dbReference>
<accession>A0ABR2G8W0</accession>
<dbReference type="PANTHER" id="PTHR11850">
    <property type="entry name" value="HOMEOBOX PROTEIN TRANSCRIPTION FACTORS"/>
    <property type="match status" value="1"/>
</dbReference>
<dbReference type="EMBL" id="JBBPBM010000002">
    <property type="protein sequence ID" value="KAK8596690.1"/>
    <property type="molecule type" value="Genomic_DNA"/>
</dbReference>
<protein>
    <recommendedName>
        <fullName evidence="6">POX domain-containing protein</fullName>
    </recommendedName>
</protein>
<comment type="caution">
    <text evidence="7">The sequence shown here is derived from an EMBL/GenBank/DDBJ whole genome shotgun (WGS) entry which is preliminary data.</text>
</comment>
<proteinExistence type="predicted"/>
<keyword evidence="3" id="KW-0804">Transcription</keyword>
<keyword evidence="1" id="KW-0238">DNA-binding</keyword>
<dbReference type="SMART" id="SM00574">
    <property type="entry name" value="POX"/>
    <property type="match status" value="1"/>
</dbReference>
<evidence type="ECO:0000256" key="5">
    <source>
        <dbReference type="SAM" id="MobiDB-lite"/>
    </source>
</evidence>
<feature type="region of interest" description="Disordered" evidence="5">
    <location>
        <begin position="103"/>
        <end position="132"/>
    </location>
</feature>
<keyword evidence="2" id="KW-0371">Homeobox</keyword>
<reference evidence="7 8" key="1">
    <citation type="journal article" date="2024" name="G3 (Bethesda)">
        <title>Genome assembly of Hibiscus sabdariffa L. provides insights into metabolisms of medicinal natural products.</title>
        <authorList>
            <person name="Kim T."/>
        </authorList>
    </citation>
    <scope>NUCLEOTIDE SEQUENCE [LARGE SCALE GENOMIC DNA]</scope>
    <source>
        <strain evidence="7">TK-2024</strain>
        <tissue evidence="7">Old leaves</tissue>
    </source>
</reference>
<evidence type="ECO:0000313" key="7">
    <source>
        <dbReference type="EMBL" id="KAK8596690.1"/>
    </source>
</evidence>
<organism evidence="7 8">
    <name type="scientific">Hibiscus sabdariffa</name>
    <name type="common">roselle</name>
    <dbReference type="NCBI Taxonomy" id="183260"/>
    <lineage>
        <taxon>Eukaryota</taxon>
        <taxon>Viridiplantae</taxon>
        <taxon>Streptophyta</taxon>
        <taxon>Embryophyta</taxon>
        <taxon>Tracheophyta</taxon>
        <taxon>Spermatophyta</taxon>
        <taxon>Magnoliopsida</taxon>
        <taxon>eudicotyledons</taxon>
        <taxon>Gunneridae</taxon>
        <taxon>Pentapetalae</taxon>
        <taxon>rosids</taxon>
        <taxon>malvids</taxon>
        <taxon>Malvales</taxon>
        <taxon>Malvaceae</taxon>
        <taxon>Malvoideae</taxon>
        <taxon>Hibiscus</taxon>
    </lineage>
</organism>
<dbReference type="InterPro" id="IPR006563">
    <property type="entry name" value="POX_dom"/>
</dbReference>
<evidence type="ECO:0000313" key="8">
    <source>
        <dbReference type="Proteomes" id="UP001472677"/>
    </source>
</evidence>
<evidence type="ECO:0000256" key="4">
    <source>
        <dbReference type="ARBA" id="ARBA00023242"/>
    </source>
</evidence>
<dbReference type="Proteomes" id="UP001472677">
    <property type="component" value="Unassembled WGS sequence"/>
</dbReference>
<keyword evidence="4" id="KW-0539">Nucleus</keyword>
<keyword evidence="8" id="KW-1185">Reference proteome</keyword>
<evidence type="ECO:0000259" key="6">
    <source>
        <dbReference type="SMART" id="SM00574"/>
    </source>
</evidence>
<dbReference type="InterPro" id="IPR050224">
    <property type="entry name" value="TALE_homeobox"/>
</dbReference>
<feature type="compositionally biased region" description="Polar residues" evidence="5">
    <location>
        <begin position="103"/>
        <end position="129"/>
    </location>
</feature>